<protein>
    <submittedName>
        <fullName evidence="1">Uncharacterized protein</fullName>
    </submittedName>
</protein>
<name>A0A1W1B8S6_9ZZZZ</name>
<dbReference type="EMBL" id="FPHC01000005">
    <property type="protein sequence ID" value="SFV49953.1"/>
    <property type="molecule type" value="Genomic_DNA"/>
</dbReference>
<dbReference type="AlphaFoldDB" id="A0A1W1B8S6"/>
<reference evidence="1" key="1">
    <citation type="submission" date="2016-10" db="EMBL/GenBank/DDBJ databases">
        <authorList>
            <person name="de Groot N.N."/>
        </authorList>
    </citation>
    <scope>NUCLEOTIDE SEQUENCE</scope>
</reference>
<evidence type="ECO:0000313" key="1">
    <source>
        <dbReference type="EMBL" id="SFV49953.1"/>
    </source>
</evidence>
<accession>A0A1W1B8S6</accession>
<gene>
    <name evidence="1" type="ORF">MNB_SV-6-1071</name>
</gene>
<organism evidence="1">
    <name type="scientific">hydrothermal vent metagenome</name>
    <dbReference type="NCBI Taxonomy" id="652676"/>
    <lineage>
        <taxon>unclassified sequences</taxon>
        <taxon>metagenomes</taxon>
        <taxon>ecological metagenomes</taxon>
    </lineage>
</organism>
<proteinExistence type="predicted"/>
<sequence>MSKIILALFSLLTIFSLFATYKGIGLNQIEPYSSIYKKNVRSRHIGTWLGSSGGGFSSGK</sequence>